<evidence type="ECO:0000313" key="3">
    <source>
        <dbReference type="Proteomes" id="UP001527099"/>
    </source>
</evidence>
<accession>A0ABT4GIM8</accession>
<feature type="region of interest" description="Disordered" evidence="1">
    <location>
        <begin position="1"/>
        <end position="55"/>
    </location>
</feature>
<reference evidence="2 3" key="1">
    <citation type="submission" date="2022-05" db="EMBL/GenBank/DDBJ databases">
        <title>Genome Sequencing of Bee-Associated Microbes.</title>
        <authorList>
            <person name="Dunlap C."/>
        </authorList>
    </citation>
    <scope>NUCLEOTIDE SEQUENCE [LARGE SCALE GENOMIC DNA]</scope>
    <source>
        <strain evidence="2 3">NRRL B-14421</strain>
    </source>
</reference>
<dbReference type="Proteomes" id="UP001527099">
    <property type="component" value="Unassembled WGS sequence"/>
</dbReference>
<feature type="compositionally biased region" description="Polar residues" evidence="1">
    <location>
        <begin position="36"/>
        <end position="55"/>
    </location>
</feature>
<evidence type="ECO:0000256" key="1">
    <source>
        <dbReference type="SAM" id="MobiDB-lite"/>
    </source>
</evidence>
<organism evidence="2 3">
    <name type="scientific">Paenibacillus alginolyticus</name>
    <dbReference type="NCBI Taxonomy" id="59839"/>
    <lineage>
        <taxon>Bacteria</taxon>
        <taxon>Bacillati</taxon>
        <taxon>Bacillota</taxon>
        <taxon>Bacilli</taxon>
        <taxon>Bacillales</taxon>
        <taxon>Paenibacillaceae</taxon>
        <taxon>Paenibacillus</taxon>
    </lineage>
</organism>
<dbReference type="RefSeq" id="WP_154669594.1">
    <property type="nucleotide sequence ID" value="NZ_JAMDMW010000025.1"/>
</dbReference>
<evidence type="ECO:0000313" key="2">
    <source>
        <dbReference type="EMBL" id="MCY9696059.1"/>
    </source>
</evidence>
<gene>
    <name evidence="2" type="ORF">M5X19_24580</name>
</gene>
<dbReference type="EMBL" id="JAMDMX010000087">
    <property type="protein sequence ID" value="MCY9696059.1"/>
    <property type="molecule type" value="Genomic_DNA"/>
</dbReference>
<comment type="caution">
    <text evidence="2">The sequence shown here is derived from an EMBL/GenBank/DDBJ whole genome shotgun (WGS) entry which is preliminary data.</text>
</comment>
<keyword evidence="3" id="KW-1185">Reference proteome</keyword>
<protein>
    <submittedName>
        <fullName evidence="2">Uncharacterized protein</fullName>
    </submittedName>
</protein>
<proteinExistence type="predicted"/>
<name>A0ABT4GIM8_9BACL</name>
<sequence length="55" mass="5775">MSTTNSSDDVVSHGINAAQANAEDSESKQKLEELNSMLQGTATNSSANEETSSQE</sequence>